<feature type="compositionally biased region" description="Basic and acidic residues" evidence="4">
    <location>
        <begin position="45"/>
        <end position="78"/>
    </location>
</feature>
<reference evidence="5 6" key="1">
    <citation type="submission" date="2018-07" db="EMBL/GenBank/DDBJ databases">
        <title>Genome sequencing of oomycete isolates from Chile give support for New Zealand origin for Phytophthora kernoviae and make available the first Nothophytophthora sp. genome.</title>
        <authorList>
            <person name="Studholme D.J."/>
            <person name="Sanfuentes E."/>
            <person name="Panda P."/>
            <person name="Hill R."/>
            <person name="Sambles C."/>
            <person name="Grant M."/>
            <person name="Williams N.M."/>
            <person name="Mcdougal R.L."/>
        </authorList>
    </citation>
    <scope>NUCLEOTIDE SEQUENCE [LARGE SCALE GENOMIC DNA]</scope>
    <source>
        <strain evidence="5">Chile6</strain>
    </source>
</reference>
<dbReference type="AlphaFoldDB" id="A0A3F2RX16"/>
<sequence length="301" mass="33892">MEVSFKKKAKRASAGRKRSRRPIEDQEEADVVNIESETPEEDEAERIQRSIEEVREDQRQRTQLLREELASQKQEASKQKQKSSQPSKTQQYGLHDPKKDGAANKKLLTLLDGQFTGTSATSEKDQHEELMNQFIEERLQKKRKTEDQEVETNSSLGATAKSAEDALFELPAHLNPDVPKSSAAYDDGESGGMLMGSAGIAEVELPSSYAERTERATLRALEASHLGASKHNAIGGLSSSALPANFSTDFNRHRSDYVTELKNLNKDEQRERGFRKVGKNQASDDRAVSRFRKFESRKLRR</sequence>
<evidence type="ECO:0000256" key="2">
    <source>
        <dbReference type="ARBA" id="ARBA00007643"/>
    </source>
</evidence>
<feature type="region of interest" description="Disordered" evidence="4">
    <location>
        <begin position="262"/>
        <end position="301"/>
    </location>
</feature>
<dbReference type="GO" id="GO:0005681">
    <property type="term" value="C:spliceosomal complex"/>
    <property type="evidence" value="ECO:0007669"/>
    <property type="project" value="TreeGrafter"/>
</dbReference>
<dbReference type="GO" id="GO:0000398">
    <property type="term" value="P:mRNA splicing, via spliceosome"/>
    <property type="evidence" value="ECO:0007669"/>
    <property type="project" value="TreeGrafter"/>
</dbReference>
<feature type="compositionally biased region" description="Basic and acidic residues" evidence="4">
    <location>
        <begin position="262"/>
        <end position="274"/>
    </location>
</feature>
<feature type="compositionally biased region" description="Low complexity" evidence="4">
    <location>
        <begin position="82"/>
        <end position="91"/>
    </location>
</feature>
<dbReference type="PANTHER" id="PTHR13486:SF2">
    <property type="entry name" value="SPLICING FACTOR C9ORF78"/>
    <property type="match status" value="1"/>
</dbReference>
<dbReference type="Proteomes" id="UP000277300">
    <property type="component" value="Unassembled WGS sequence"/>
</dbReference>
<keyword evidence="3" id="KW-0539">Nucleus</keyword>
<evidence type="ECO:0000256" key="1">
    <source>
        <dbReference type="ARBA" id="ARBA00004123"/>
    </source>
</evidence>
<protein>
    <submittedName>
        <fullName evidence="5">Uncharacterized protein</fullName>
    </submittedName>
</protein>
<dbReference type="EMBL" id="MBDO02000046">
    <property type="protein sequence ID" value="RLN65871.1"/>
    <property type="molecule type" value="Genomic_DNA"/>
</dbReference>
<feature type="compositionally biased region" description="Basic residues" evidence="4">
    <location>
        <begin position="1"/>
        <end position="20"/>
    </location>
</feature>
<dbReference type="OrthoDB" id="5627at2759"/>
<evidence type="ECO:0000256" key="3">
    <source>
        <dbReference type="ARBA" id="ARBA00023242"/>
    </source>
</evidence>
<accession>A0A3F2RX16</accession>
<feature type="compositionally biased region" description="Basic and acidic residues" evidence="4">
    <location>
        <begin position="282"/>
        <end position="301"/>
    </location>
</feature>
<comment type="caution">
    <text evidence="5">The sequence shown here is derived from an EMBL/GenBank/DDBJ whole genome shotgun (WGS) entry which is preliminary data.</text>
</comment>
<evidence type="ECO:0000313" key="6">
    <source>
        <dbReference type="Proteomes" id="UP000277300"/>
    </source>
</evidence>
<comment type="subcellular location">
    <subcellularLocation>
        <location evidence="1">Nucleus</location>
    </subcellularLocation>
</comment>
<evidence type="ECO:0000313" key="5">
    <source>
        <dbReference type="EMBL" id="RLN65871.1"/>
    </source>
</evidence>
<dbReference type="InterPro" id="IPR010756">
    <property type="entry name" value="Tls1-like"/>
</dbReference>
<organism evidence="5 6">
    <name type="scientific">Phytophthora kernoviae</name>
    <dbReference type="NCBI Taxonomy" id="325452"/>
    <lineage>
        <taxon>Eukaryota</taxon>
        <taxon>Sar</taxon>
        <taxon>Stramenopiles</taxon>
        <taxon>Oomycota</taxon>
        <taxon>Peronosporomycetes</taxon>
        <taxon>Peronosporales</taxon>
        <taxon>Peronosporaceae</taxon>
        <taxon>Phytophthora</taxon>
    </lineage>
</organism>
<dbReference type="Pfam" id="PF07052">
    <property type="entry name" value="Hep_59"/>
    <property type="match status" value="1"/>
</dbReference>
<dbReference type="PANTHER" id="PTHR13486">
    <property type="entry name" value="TELOMERE LENGTH AND SILENCING PROTEIN 1 TLS1 FAMILY MEMBER"/>
    <property type="match status" value="1"/>
</dbReference>
<feature type="region of interest" description="Disordered" evidence="4">
    <location>
        <begin position="139"/>
        <end position="159"/>
    </location>
</feature>
<gene>
    <name evidence="5" type="ORF">BBP00_00002596</name>
</gene>
<feature type="region of interest" description="Disordered" evidence="4">
    <location>
        <begin position="1"/>
        <end position="105"/>
    </location>
</feature>
<name>A0A3F2RX16_9STRA</name>
<comment type="similarity">
    <text evidence="2">Belongs to the TLS1 family.</text>
</comment>
<proteinExistence type="inferred from homology"/>
<evidence type="ECO:0000256" key="4">
    <source>
        <dbReference type="SAM" id="MobiDB-lite"/>
    </source>
</evidence>